<dbReference type="Pfam" id="PF25597">
    <property type="entry name" value="SH3_retrovirus"/>
    <property type="match status" value="1"/>
</dbReference>
<keyword evidence="2" id="KW-0863">Zinc-finger</keyword>
<dbReference type="GO" id="GO:0006397">
    <property type="term" value="P:mRNA processing"/>
    <property type="evidence" value="ECO:0007669"/>
    <property type="project" value="UniProtKB-KW"/>
</dbReference>
<dbReference type="GO" id="GO:0008270">
    <property type="term" value="F:zinc ion binding"/>
    <property type="evidence" value="ECO:0007669"/>
    <property type="project" value="UniProtKB-KW"/>
</dbReference>
<dbReference type="AlphaFoldDB" id="A0A8H5LUC7"/>
<feature type="region of interest" description="Disordered" evidence="3">
    <location>
        <begin position="525"/>
        <end position="577"/>
    </location>
</feature>
<keyword evidence="2" id="KW-0479">Metal-binding</keyword>
<proteinExistence type="predicted"/>
<dbReference type="SUPFAM" id="SSF57756">
    <property type="entry name" value="Retrovirus zinc finger-like domains"/>
    <property type="match status" value="1"/>
</dbReference>
<dbReference type="InterPro" id="IPR057670">
    <property type="entry name" value="SH3_retrovirus"/>
</dbReference>
<sequence length="707" mass="78400">MSTSQSIVTAPRFPEAKQLIGEENWKEYKREVLLAVRSRSLMGYLEGTILQPTPPYSFTTTTPTVIYSAIPLPEEWIARNAITSSIIITNIVDPVGLGVDESKDSPAIWNALVNKFEKRNEQKIHLADSALRKCSYKSDSTMEEHKKRMRNLLKKLHDVGGTCTDEQFRLIVLASLPKEWKSDVRNVPGTDSESALTFLHALYLEKREEMDEEERDLQKVKALLAKYPDTYAAAAQPANPGRSANDGKCFNCGKPGHSKARCWAKGGGQEGKTPKWWRSRPDEANGGTTSANVQANTIKVDPDPSELYVLAAIDEGNRDTQDSSITYAPGGTSYIRQIPDLTPDANLARQIPPVLGNGESRSAGAGGDVYSDLPVQLERVENSADCIVCQSNANSCKSSARTFIDSGASEHCWAERGDFVSFKETQGTYGNSAIAGDAGKFEIRGAGTVEFGTRTEGKLSRQAVRGRLLGYVGRRGYRIWLPEAKKVVESRDVRFEEGTGKWTRTEEELVDPDKESDRGIDELLRSQTPPITDESDPTPAPTTTTLPQQPPERTLRTRENRKNLNIDGLTLEPAPNPLPEADRIFMSDKPYRQLLGSAMWGQAWSRPDLAFATGYLARFQANPGKAHWECLMWLIGYIKGTTHYSILLEIPLSQVTGSAMWGQAWSRPDLAFATGYLARFQANPGKAHWECLMWLIGAKFTVPEVDY</sequence>
<evidence type="ECO:0000256" key="1">
    <source>
        <dbReference type="ARBA" id="ARBA00022664"/>
    </source>
</evidence>
<organism evidence="5 6">
    <name type="scientific">Collybiopsis confluens</name>
    <dbReference type="NCBI Taxonomy" id="2823264"/>
    <lineage>
        <taxon>Eukaryota</taxon>
        <taxon>Fungi</taxon>
        <taxon>Dikarya</taxon>
        <taxon>Basidiomycota</taxon>
        <taxon>Agaricomycotina</taxon>
        <taxon>Agaricomycetes</taxon>
        <taxon>Agaricomycetidae</taxon>
        <taxon>Agaricales</taxon>
        <taxon>Marasmiineae</taxon>
        <taxon>Omphalotaceae</taxon>
        <taxon>Collybiopsis</taxon>
    </lineage>
</organism>
<dbReference type="OrthoDB" id="3054003at2759"/>
<dbReference type="Pfam" id="PF14223">
    <property type="entry name" value="Retrotran_gag_2"/>
    <property type="match status" value="1"/>
</dbReference>
<gene>
    <name evidence="5" type="ORF">D9757_011990</name>
</gene>
<dbReference type="InterPro" id="IPR001878">
    <property type="entry name" value="Znf_CCHC"/>
</dbReference>
<evidence type="ECO:0000259" key="4">
    <source>
        <dbReference type="PROSITE" id="PS50158"/>
    </source>
</evidence>
<evidence type="ECO:0000256" key="3">
    <source>
        <dbReference type="SAM" id="MobiDB-lite"/>
    </source>
</evidence>
<dbReference type="SMART" id="SM00343">
    <property type="entry name" value="ZnF_C2HC"/>
    <property type="match status" value="1"/>
</dbReference>
<keyword evidence="1" id="KW-0507">mRNA processing</keyword>
<dbReference type="EMBL" id="JAACJN010000125">
    <property type="protein sequence ID" value="KAF5369729.1"/>
    <property type="molecule type" value="Genomic_DNA"/>
</dbReference>
<feature type="domain" description="CCHC-type" evidence="4">
    <location>
        <begin position="248"/>
        <end position="262"/>
    </location>
</feature>
<feature type="compositionally biased region" description="Basic and acidic residues" evidence="3">
    <location>
        <begin position="553"/>
        <end position="564"/>
    </location>
</feature>
<evidence type="ECO:0000313" key="5">
    <source>
        <dbReference type="EMBL" id="KAF5369729.1"/>
    </source>
</evidence>
<comment type="caution">
    <text evidence="5">The sequence shown here is derived from an EMBL/GenBank/DDBJ whole genome shotgun (WGS) entry which is preliminary data.</text>
</comment>
<protein>
    <recommendedName>
        <fullName evidence="4">CCHC-type domain-containing protein</fullName>
    </recommendedName>
</protein>
<keyword evidence="2" id="KW-0862">Zinc</keyword>
<keyword evidence="6" id="KW-1185">Reference proteome</keyword>
<feature type="region of interest" description="Disordered" evidence="3">
    <location>
        <begin position="263"/>
        <end position="290"/>
    </location>
</feature>
<accession>A0A8H5LUC7</accession>
<dbReference type="GO" id="GO:0003676">
    <property type="term" value="F:nucleic acid binding"/>
    <property type="evidence" value="ECO:0007669"/>
    <property type="project" value="InterPro"/>
</dbReference>
<reference evidence="5 6" key="1">
    <citation type="journal article" date="2020" name="ISME J.">
        <title>Uncovering the hidden diversity of litter-decomposition mechanisms in mushroom-forming fungi.</title>
        <authorList>
            <person name="Floudas D."/>
            <person name="Bentzer J."/>
            <person name="Ahren D."/>
            <person name="Johansson T."/>
            <person name="Persson P."/>
            <person name="Tunlid A."/>
        </authorList>
    </citation>
    <scope>NUCLEOTIDE SEQUENCE [LARGE SCALE GENOMIC DNA]</scope>
    <source>
        <strain evidence="5 6">CBS 406.79</strain>
    </source>
</reference>
<dbReference type="PANTHER" id="PTHR11439">
    <property type="entry name" value="GAG-POL-RELATED RETROTRANSPOSON"/>
    <property type="match status" value="1"/>
</dbReference>
<name>A0A8H5LUC7_9AGAR</name>
<dbReference type="Proteomes" id="UP000518752">
    <property type="component" value="Unassembled WGS sequence"/>
</dbReference>
<evidence type="ECO:0000256" key="2">
    <source>
        <dbReference type="PROSITE-ProRule" id="PRU00047"/>
    </source>
</evidence>
<dbReference type="InterPro" id="IPR036875">
    <property type="entry name" value="Znf_CCHC_sf"/>
</dbReference>
<dbReference type="PROSITE" id="PS50158">
    <property type="entry name" value="ZF_CCHC"/>
    <property type="match status" value="1"/>
</dbReference>
<evidence type="ECO:0000313" key="6">
    <source>
        <dbReference type="Proteomes" id="UP000518752"/>
    </source>
</evidence>